<dbReference type="InParanoid" id="A0A3N4L2T2"/>
<dbReference type="AlphaFoldDB" id="A0A3N4L2T2"/>
<evidence type="ECO:0000313" key="2">
    <source>
        <dbReference type="Proteomes" id="UP000277580"/>
    </source>
</evidence>
<accession>A0A3N4L2T2</accession>
<dbReference type="Proteomes" id="UP000277580">
    <property type="component" value="Unassembled WGS sequence"/>
</dbReference>
<name>A0A3N4L2T2_9PEZI</name>
<dbReference type="OrthoDB" id="5353095at2759"/>
<keyword evidence="2" id="KW-1185">Reference proteome</keyword>
<proteinExistence type="predicted"/>
<organism evidence="1 2">
    <name type="scientific">Morchella conica CCBAS932</name>
    <dbReference type="NCBI Taxonomy" id="1392247"/>
    <lineage>
        <taxon>Eukaryota</taxon>
        <taxon>Fungi</taxon>
        <taxon>Dikarya</taxon>
        <taxon>Ascomycota</taxon>
        <taxon>Pezizomycotina</taxon>
        <taxon>Pezizomycetes</taxon>
        <taxon>Pezizales</taxon>
        <taxon>Morchellaceae</taxon>
        <taxon>Morchella</taxon>
    </lineage>
</organism>
<evidence type="ECO:0000313" key="1">
    <source>
        <dbReference type="EMBL" id="RPB17137.1"/>
    </source>
</evidence>
<sequence>MSNSLSLSSTLISDLDTNSLSTGPCRVNHGRVIHPLNWNTRQIQGYRAEVVDYSNYVSSVRGEPMADTSESLLDDLVLQKDIDSLWYWAKENNRDEMENHLDKAFKNLIKTIEFQLKQKIFIWYTKRSTREGNVTFINLLIGGKSLALNPQILISTERMPFLIYNSLLYNTELRGMFRDISWNIKEINDRKDPRKWGAIDGYNLACLIALAQVQEGQVIKAARAHGLSLDTHQEYKVHLVTPATPQIGLLLFSATISSRYLAAFLSSSLDRFDKDLVIRKEFFDLSPTRIQEKRRNLISRFAGIMEAAYMNHKILGLLNNSRNTVAQGTPVPTAQRRPDGILKYNHAGGAESANQVRKKNRVAFPPGVKLG</sequence>
<dbReference type="EMBL" id="ML119106">
    <property type="protein sequence ID" value="RPB17137.1"/>
    <property type="molecule type" value="Genomic_DNA"/>
</dbReference>
<protein>
    <submittedName>
        <fullName evidence="1">Uncharacterized protein</fullName>
    </submittedName>
</protein>
<gene>
    <name evidence="1" type="ORF">P167DRAFT_569619</name>
</gene>
<reference evidence="1 2" key="1">
    <citation type="journal article" date="2018" name="Nat. Ecol. Evol.">
        <title>Pezizomycetes genomes reveal the molecular basis of ectomycorrhizal truffle lifestyle.</title>
        <authorList>
            <person name="Murat C."/>
            <person name="Payen T."/>
            <person name="Noel B."/>
            <person name="Kuo A."/>
            <person name="Morin E."/>
            <person name="Chen J."/>
            <person name="Kohler A."/>
            <person name="Krizsan K."/>
            <person name="Balestrini R."/>
            <person name="Da Silva C."/>
            <person name="Montanini B."/>
            <person name="Hainaut M."/>
            <person name="Levati E."/>
            <person name="Barry K.W."/>
            <person name="Belfiori B."/>
            <person name="Cichocki N."/>
            <person name="Clum A."/>
            <person name="Dockter R.B."/>
            <person name="Fauchery L."/>
            <person name="Guy J."/>
            <person name="Iotti M."/>
            <person name="Le Tacon F."/>
            <person name="Lindquist E.A."/>
            <person name="Lipzen A."/>
            <person name="Malagnac F."/>
            <person name="Mello A."/>
            <person name="Molinier V."/>
            <person name="Miyauchi S."/>
            <person name="Poulain J."/>
            <person name="Riccioni C."/>
            <person name="Rubini A."/>
            <person name="Sitrit Y."/>
            <person name="Splivallo R."/>
            <person name="Traeger S."/>
            <person name="Wang M."/>
            <person name="Zifcakova L."/>
            <person name="Wipf D."/>
            <person name="Zambonelli A."/>
            <person name="Paolocci F."/>
            <person name="Nowrousian M."/>
            <person name="Ottonello S."/>
            <person name="Baldrian P."/>
            <person name="Spatafora J.W."/>
            <person name="Henrissat B."/>
            <person name="Nagy L.G."/>
            <person name="Aury J.M."/>
            <person name="Wincker P."/>
            <person name="Grigoriev I.V."/>
            <person name="Bonfante P."/>
            <person name="Martin F.M."/>
        </authorList>
    </citation>
    <scope>NUCLEOTIDE SEQUENCE [LARGE SCALE GENOMIC DNA]</scope>
    <source>
        <strain evidence="1 2">CCBAS932</strain>
    </source>
</reference>